<comment type="caution">
    <text evidence="1">The sequence shown here is derived from an EMBL/GenBank/DDBJ whole genome shotgun (WGS) entry which is preliminary data.</text>
</comment>
<dbReference type="EMBL" id="CAJNNV010022473">
    <property type="protein sequence ID" value="CAE8608133.1"/>
    <property type="molecule type" value="Genomic_DNA"/>
</dbReference>
<sequence>MLVALFGCVTPCHPGIKLVLRSLEVILEFLIREFLADGGLAMEKYANHSVLRVTQQESAKFILRPLIASGLAIKRDAAEVALGASSASHAFARRELSQLVGRQNATVDLTNTAASDLSEFGK</sequence>
<evidence type="ECO:0000313" key="2">
    <source>
        <dbReference type="EMBL" id="CAE8636124.1"/>
    </source>
</evidence>
<proteinExistence type="predicted"/>
<evidence type="ECO:0000313" key="1">
    <source>
        <dbReference type="EMBL" id="CAE8608133.1"/>
    </source>
</evidence>
<evidence type="ECO:0000313" key="4">
    <source>
        <dbReference type="Proteomes" id="UP000654075"/>
    </source>
</evidence>
<dbReference type="Proteomes" id="UP000654075">
    <property type="component" value="Unassembled WGS sequence"/>
</dbReference>
<gene>
    <name evidence="1" type="ORF">PGLA1383_LOCUS26015</name>
    <name evidence="2" type="ORF">PGLA1383_LOCUS51638</name>
    <name evidence="3" type="ORF">PGLA2088_LOCUS50457</name>
</gene>
<dbReference type="EMBL" id="CAJNNW010037384">
    <property type="protein sequence ID" value="CAE8741430.1"/>
    <property type="molecule type" value="Genomic_DNA"/>
</dbReference>
<keyword evidence="4" id="KW-1185">Reference proteome</keyword>
<dbReference type="AlphaFoldDB" id="A0A813FCM2"/>
<dbReference type="EMBL" id="CAJNNV010031415">
    <property type="protein sequence ID" value="CAE8636124.1"/>
    <property type="molecule type" value="Genomic_DNA"/>
</dbReference>
<organism evidence="1 4">
    <name type="scientific">Polarella glacialis</name>
    <name type="common">Dinoflagellate</name>
    <dbReference type="NCBI Taxonomy" id="89957"/>
    <lineage>
        <taxon>Eukaryota</taxon>
        <taxon>Sar</taxon>
        <taxon>Alveolata</taxon>
        <taxon>Dinophyceae</taxon>
        <taxon>Suessiales</taxon>
        <taxon>Suessiaceae</taxon>
        <taxon>Polarella</taxon>
    </lineage>
</organism>
<dbReference type="Proteomes" id="UP000626109">
    <property type="component" value="Unassembled WGS sequence"/>
</dbReference>
<name>A0A813FCM2_POLGL</name>
<evidence type="ECO:0000313" key="3">
    <source>
        <dbReference type="EMBL" id="CAE8741430.1"/>
    </source>
</evidence>
<protein>
    <submittedName>
        <fullName evidence="1">Uncharacterized protein</fullName>
    </submittedName>
</protein>
<reference evidence="1" key="1">
    <citation type="submission" date="2021-02" db="EMBL/GenBank/DDBJ databases">
        <authorList>
            <person name="Dougan E. K."/>
            <person name="Rhodes N."/>
            <person name="Thang M."/>
            <person name="Chan C."/>
        </authorList>
    </citation>
    <scope>NUCLEOTIDE SEQUENCE</scope>
</reference>
<accession>A0A813FCM2</accession>